<evidence type="ECO:0000313" key="1">
    <source>
        <dbReference type="EMBL" id="KAH0451431.1"/>
    </source>
</evidence>
<keyword evidence="2" id="KW-1185">Reference proteome</keyword>
<evidence type="ECO:0000313" key="2">
    <source>
        <dbReference type="Proteomes" id="UP000775213"/>
    </source>
</evidence>
<comment type="caution">
    <text evidence="1">The sequence shown here is derived from an EMBL/GenBank/DDBJ whole genome shotgun (WGS) entry which is preliminary data.</text>
</comment>
<organism evidence="1 2">
    <name type="scientific">Dendrobium chrysotoxum</name>
    <name type="common">Orchid</name>
    <dbReference type="NCBI Taxonomy" id="161865"/>
    <lineage>
        <taxon>Eukaryota</taxon>
        <taxon>Viridiplantae</taxon>
        <taxon>Streptophyta</taxon>
        <taxon>Embryophyta</taxon>
        <taxon>Tracheophyta</taxon>
        <taxon>Spermatophyta</taxon>
        <taxon>Magnoliopsida</taxon>
        <taxon>Liliopsida</taxon>
        <taxon>Asparagales</taxon>
        <taxon>Orchidaceae</taxon>
        <taxon>Epidendroideae</taxon>
        <taxon>Malaxideae</taxon>
        <taxon>Dendrobiinae</taxon>
        <taxon>Dendrobium</taxon>
    </lineage>
</organism>
<dbReference type="EMBL" id="JAGFBR010000017">
    <property type="protein sequence ID" value="KAH0451431.1"/>
    <property type="molecule type" value="Genomic_DNA"/>
</dbReference>
<name>A0AAV7G5F6_DENCH</name>
<gene>
    <name evidence="1" type="ORF">IEQ34_018730</name>
</gene>
<reference evidence="1 2" key="1">
    <citation type="journal article" date="2021" name="Hortic Res">
        <title>Chromosome-scale assembly of the Dendrobium chrysotoxum genome enhances the understanding of orchid evolution.</title>
        <authorList>
            <person name="Zhang Y."/>
            <person name="Zhang G.Q."/>
            <person name="Zhang D."/>
            <person name="Liu X.D."/>
            <person name="Xu X.Y."/>
            <person name="Sun W.H."/>
            <person name="Yu X."/>
            <person name="Zhu X."/>
            <person name="Wang Z.W."/>
            <person name="Zhao X."/>
            <person name="Zhong W.Y."/>
            <person name="Chen H."/>
            <person name="Yin W.L."/>
            <person name="Huang T."/>
            <person name="Niu S.C."/>
            <person name="Liu Z.J."/>
        </authorList>
    </citation>
    <scope>NUCLEOTIDE SEQUENCE [LARGE SCALE GENOMIC DNA]</scope>
    <source>
        <strain evidence="1">Lindl</strain>
    </source>
</reference>
<sequence length="152" mass="17327">MLWRSSVGVIDGGSRAAGLVFNLFPQNAFPSSSKQRKAKSKGGVPQLNNFIYGRLWVKWDNFELSIIQFTENVVSKKSGYPPVIRVALGRATWFIVLCRKTKDLWHWVADGGDTDSCITWTSDLSTVRWTLNRVFIAEEKILYIVLILKIIY</sequence>
<accession>A0AAV7G5F6</accession>
<proteinExistence type="predicted"/>
<dbReference type="Proteomes" id="UP000775213">
    <property type="component" value="Unassembled WGS sequence"/>
</dbReference>
<dbReference type="AlphaFoldDB" id="A0AAV7G5F6"/>
<protein>
    <submittedName>
        <fullName evidence="1">Uncharacterized protein</fullName>
    </submittedName>
</protein>